<name>A0AAN6UD87_9PEZI</name>
<dbReference type="SUPFAM" id="SSF51197">
    <property type="entry name" value="Clavaminate synthase-like"/>
    <property type="match status" value="1"/>
</dbReference>
<dbReference type="RefSeq" id="XP_062653222.1">
    <property type="nucleotide sequence ID" value="XM_062790303.1"/>
</dbReference>
<dbReference type="Pfam" id="PF07350">
    <property type="entry name" value="Gig2-like"/>
    <property type="match status" value="1"/>
</dbReference>
<dbReference type="PANTHER" id="PTHR30613:SF1">
    <property type="entry name" value="DUF1479 DOMAIN PROTEIN (AFU_ORTHOLOGUE AFUA_5G09280)"/>
    <property type="match status" value="1"/>
</dbReference>
<organism evidence="2 3">
    <name type="scientific">Parathielavia appendiculata</name>
    <dbReference type="NCBI Taxonomy" id="2587402"/>
    <lineage>
        <taxon>Eukaryota</taxon>
        <taxon>Fungi</taxon>
        <taxon>Dikarya</taxon>
        <taxon>Ascomycota</taxon>
        <taxon>Pezizomycotina</taxon>
        <taxon>Sordariomycetes</taxon>
        <taxon>Sordariomycetidae</taxon>
        <taxon>Sordariales</taxon>
        <taxon>Chaetomiaceae</taxon>
        <taxon>Parathielavia</taxon>
    </lineage>
</organism>
<dbReference type="Gene3D" id="2.60.120.330">
    <property type="entry name" value="B-lactam Antibiotic, Isopenicillin N Synthase, Chain"/>
    <property type="match status" value="1"/>
</dbReference>
<comment type="caution">
    <text evidence="2">The sequence shown here is derived from an EMBL/GenBank/DDBJ whole genome shotgun (WGS) entry which is preliminary data.</text>
</comment>
<evidence type="ECO:0000256" key="1">
    <source>
        <dbReference type="SAM" id="MobiDB-lite"/>
    </source>
</evidence>
<evidence type="ECO:0000313" key="3">
    <source>
        <dbReference type="Proteomes" id="UP001302602"/>
    </source>
</evidence>
<sequence>MASSAAPSPDTISVSEFHHYLERYPACIAAISSARGARLGQRTLAALDEYRYGAALDTFGSGTPDVAMGLDDVKQLVEWKLRHGKFRPTLMKLVSSNEPHCIKDIIQEAVKHYQEKSDVSGALNILIKLKGIGPATASLLLAVHDPEHVIFFADEAFYWLCCDGSKAPIKYNQKEYTELNARAQALAKRLGVKAVDIERVAFVLMTQPRDAKTISAGVTKLPTGSPAATTGKKPPAKRKTPGEDPGAETHVRRPRRVDGSTWIMLDRRFSSKRGEAQVSAGSGPIHLTARFTALKESLASGKESAITLSWQRLLERLREENTLVSSLGSRAIPTINFTDITKPQHSEGFLRDLRQRGVGIIRNVVSRDTALAWERETKEYLAQNPPPRPSPLQQPQSPDVYWSPSQVKARAHPNVLAAQKFLMSIWKSKDPSSRVTSCFPVSYADRMMVRKAGGLQGRPYAHVDGGSVERWEPDGYGRAGTYKDIFEGRWEDYDPWESSTRLGVTSDLYHKASACSIFRMFQGWLALKPIASGPSPVQVCPLPRLATAYFLLRPFFSPPNPLSPTAPTSQDAEEWTFNRPQNSLLHGALPSYAQEINPALHPHLELHRSLVSVPDLEPGDYLVWHPDLIHSIPNSSPDEGSTDDDGDGSGSMAYMYLPACPLTQTNALYLARQRKAFLLGCPPPDFGGGRGESEHVGRPGVQDVNDAGGDDGLRAMGLLPWDEEEADSDAEREVLAMANGILFPDLYDML</sequence>
<gene>
    <name evidence="2" type="ORF">N657DRAFT_609780</name>
</gene>
<dbReference type="GeneID" id="87827073"/>
<proteinExistence type="predicted"/>
<keyword evidence="3" id="KW-1185">Reference proteome</keyword>
<accession>A0AAN6UD87</accession>
<feature type="region of interest" description="Disordered" evidence="1">
    <location>
        <begin position="380"/>
        <end position="401"/>
    </location>
</feature>
<dbReference type="Proteomes" id="UP001302602">
    <property type="component" value="Unassembled WGS sequence"/>
</dbReference>
<dbReference type="PANTHER" id="PTHR30613">
    <property type="entry name" value="UNCHARACTERIZED PROTEIN YBIU-RELATED"/>
    <property type="match status" value="1"/>
</dbReference>
<feature type="region of interest" description="Disordered" evidence="1">
    <location>
        <begin position="217"/>
        <end position="253"/>
    </location>
</feature>
<dbReference type="InterPro" id="IPR027443">
    <property type="entry name" value="IPNS-like_sf"/>
</dbReference>
<dbReference type="AlphaFoldDB" id="A0AAN6UD87"/>
<reference evidence="2" key="1">
    <citation type="journal article" date="2023" name="Mol. Phylogenet. Evol.">
        <title>Genome-scale phylogeny and comparative genomics of the fungal order Sordariales.</title>
        <authorList>
            <person name="Hensen N."/>
            <person name="Bonometti L."/>
            <person name="Westerberg I."/>
            <person name="Brannstrom I.O."/>
            <person name="Guillou S."/>
            <person name="Cros-Aarteil S."/>
            <person name="Calhoun S."/>
            <person name="Haridas S."/>
            <person name="Kuo A."/>
            <person name="Mondo S."/>
            <person name="Pangilinan J."/>
            <person name="Riley R."/>
            <person name="LaButti K."/>
            <person name="Andreopoulos B."/>
            <person name="Lipzen A."/>
            <person name="Chen C."/>
            <person name="Yan M."/>
            <person name="Daum C."/>
            <person name="Ng V."/>
            <person name="Clum A."/>
            <person name="Steindorff A."/>
            <person name="Ohm R.A."/>
            <person name="Martin F."/>
            <person name="Silar P."/>
            <person name="Natvig D.O."/>
            <person name="Lalanne C."/>
            <person name="Gautier V."/>
            <person name="Ament-Velasquez S.L."/>
            <person name="Kruys A."/>
            <person name="Hutchinson M.I."/>
            <person name="Powell A.J."/>
            <person name="Barry K."/>
            <person name="Miller A.N."/>
            <person name="Grigoriev I.V."/>
            <person name="Debuchy R."/>
            <person name="Gladieux P."/>
            <person name="Hiltunen Thoren M."/>
            <person name="Johannesson H."/>
        </authorList>
    </citation>
    <scope>NUCLEOTIDE SEQUENCE</scope>
    <source>
        <strain evidence="2">CBS 731.68</strain>
    </source>
</reference>
<reference evidence="2" key="2">
    <citation type="submission" date="2023-05" db="EMBL/GenBank/DDBJ databases">
        <authorList>
            <consortium name="Lawrence Berkeley National Laboratory"/>
            <person name="Steindorff A."/>
            <person name="Hensen N."/>
            <person name="Bonometti L."/>
            <person name="Westerberg I."/>
            <person name="Brannstrom I.O."/>
            <person name="Guillou S."/>
            <person name="Cros-Aarteil S."/>
            <person name="Calhoun S."/>
            <person name="Haridas S."/>
            <person name="Kuo A."/>
            <person name="Mondo S."/>
            <person name="Pangilinan J."/>
            <person name="Riley R."/>
            <person name="Labutti K."/>
            <person name="Andreopoulos B."/>
            <person name="Lipzen A."/>
            <person name="Chen C."/>
            <person name="Yanf M."/>
            <person name="Daum C."/>
            <person name="Ng V."/>
            <person name="Clum A."/>
            <person name="Ohm R."/>
            <person name="Martin F."/>
            <person name="Silar P."/>
            <person name="Natvig D."/>
            <person name="Lalanne C."/>
            <person name="Gautier V."/>
            <person name="Ament-Velasquez S.L."/>
            <person name="Kruys A."/>
            <person name="Hutchinson M.I."/>
            <person name="Powell A.J."/>
            <person name="Barry K."/>
            <person name="Miller A.N."/>
            <person name="Grigoriev I.V."/>
            <person name="Debuchy R."/>
            <person name="Gladieux P."/>
            <person name="Thoren M.H."/>
            <person name="Johannesson H."/>
        </authorList>
    </citation>
    <scope>NUCLEOTIDE SEQUENCE</scope>
    <source>
        <strain evidence="2">CBS 731.68</strain>
    </source>
</reference>
<evidence type="ECO:0000313" key="2">
    <source>
        <dbReference type="EMBL" id="KAK4129451.1"/>
    </source>
</evidence>
<protein>
    <submittedName>
        <fullName evidence="2">DUF1479-domain-containing protein</fullName>
    </submittedName>
</protein>
<feature type="region of interest" description="Disordered" evidence="1">
    <location>
        <begin position="688"/>
        <end position="709"/>
    </location>
</feature>
<dbReference type="EMBL" id="MU853223">
    <property type="protein sequence ID" value="KAK4129451.1"/>
    <property type="molecule type" value="Genomic_DNA"/>
</dbReference>
<dbReference type="InterPro" id="IPR010856">
    <property type="entry name" value="Gig2-like"/>
</dbReference>